<dbReference type="RefSeq" id="WP_324695531.1">
    <property type="nucleotide sequence ID" value="NZ_JAYMYJ010000112.1"/>
</dbReference>
<dbReference type="PANTHER" id="PTHR34406:SF1">
    <property type="entry name" value="PROTEIN YCEI"/>
    <property type="match status" value="1"/>
</dbReference>
<evidence type="ECO:0000259" key="2">
    <source>
        <dbReference type="SMART" id="SM00867"/>
    </source>
</evidence>
<reference evidence="4" key="1">
    <citation type="submission" date="2023-07" db="EMBL/GenBank/DDBJ databases">
        <title>The carbon used by Thiothrix.</title>
        <authorList>
            <person name="Chen L."/>
        </authorList>
    </citation>
    <scope>NUCLEOTIDE SEQUENCE [LARGE SCALE GENOMIC DNA]</scope>
</reference>
<comment type="caution">
    <text evidence="3">The sequence shown here is derived from an EMBL/GenBank/DDBJ whole genome shotgun (WGS) entry which is preliminary data.</text>
</comment>
<dbReference type="InterPro" id="IPR036761">
    <property type="entry name" value="TTHA0802/YceI-like_sf"/>
</dbReference>
<dbReference type="SMART" id="SM00867">
    <property type="entry name" value="YceI"/>
    <property type="match status" value="1"/>
</dbReference>
<name>A0ABU6CYT4_9GAMM</name>
<dbReference type="SUPFAM" id="SSF101874">
    <property type="entry name" value="YceI-like"/>
    <property type="match status" value="1"/>
</dbReference>
<dbReference type="Proteomes" id="UP001308005">
    <property type="component" value="Unassembled WGS sequence"/>
</dbReference>
<proteinExistence type="predicted"/>
<sequence length="190" mass="20126">MPKLLTLAASPILAFALLSGPACADWVLDKNKSALYFVSIKKENIAEPHTFKKLSGVITAAGQGTLNIDLGSVETNIDIRNIRMRDHLFETNTFPTATVSVDLTKTGVKPGIQPITVTLDLHGVKKEVPALVALADVGDTVQVSTVAPIILDAAAFDLANGLTTLREIGAVSSISNAVPVTFFLSFVKQD</sequence>
<gene>
    <name evidence="3" type="ORF">VSS37_12010</name>
</gene>
<dbReference type="PIRSF" id="PIRSF029811">
    <property type="entry name" value="UCP029811"/>
    <property type="match status" value="1"/>
</dbReference>
<evidence type="ECO:0000256" key="1">
    <source>
        <dbReference type="SAM" id="SignalP"/>
    </source>
</evidence>
<organism evidence="3 4">
    <name type="scientific">Candidatus Thiothrix phosphatis</name>
    <dbReference type="NCBI Taxonomy" id="3112415"/>
    <lineage>
        <taxon>Bacteria</taxon>
        <taxon>Pseudomonadati</taxon>
        <taxon>Pseudomonadota</taxon>
        <taxon>Gammaproteobacteria</taxon>
        <taxon>Thiotrichales</taxon>
        <taxon>Thiotrichaceae</taxon>
        <taxon>Thiothrix</taxon>
    </lineage>
</organism>
<feature type="chain" id="PRO_5045451670" evidence="1">
    <location>
        <begin position="25"/>
        <end position="190"/>
    </location>
</feature>
<dbReference type="InterPro" id="IPR007372">
    <property type="entry name" value="Lipid/polyisoprenoid-bd_YceI"/>
</dbReference>
<protein>
    <submittedName>
        <fullName evidence="3">YceI family protein</fullName>
    </submittedName>
</protein>
<feature type="signal peptide" evidence="1">
    <location>
        <begin position="1"/>
        <end position="24"/>
    </location>
</feature>
<feature type="domain" description="Lipid/polyisoprenoid-binding YceI-like" evidence="2">
    <location>
        <begin position="25"/>
        <end position="187"/>
    </location>
</feature>
<evidence type="ECO:0000313" key="3">
    <source>
        <dbReference type="EMBL" id="MEB4591707.1"/>
    </source>
</evidence>
<dbReference type="EMBL" id="JAYMYJ010000112">
    <property type="protein sequence ID" value="MEB4591707.1"/>
    <property type="molecule type" value="Genomic_DNA"/>
</dbReference>
<evidence type="ECO:0000313" key="4">
    <source>
        <dbReference type="Proteomes" id="UP001308005"/>
    </source>
</evidence>
<accession>A0ABU6CYT4</accession>
<dbReference type="PANTHER" id="PTHR34406">
    <property type="entry name" value="PROTEIN YCEI"/>
    <property type="match status" value="1"/>
</dbReference>
<dbReference type="InterPro" id="IPR027016">
    <property type="entry name" value="UCP029811"/>
</dbReference>
<dbReference type="Gene3D" id="2.40.128.110">
    <property type="entry name" value="Lipid/polyisoprenoid-binding, YceI-like"/>
    <property type="match status" value="1"/>
</dbReference>
<keyword evidence="1" id="KW-0732">Signal</keyword>
<keyword evidence="4" id="KW-1185">Reference proteome</keyword>
<dbReference type="Pfam" id="PF04264">
    <property type="entry name" value="YceI"/>
    <property type="match status" value="1"/>
</dbReference>